<sequence>MGNSTQTSVLTAEANAQRMPGMLLRDAPVYAVSIALFVFCLGLFASYGIGIGPDLIIANSRLYMLSAFALLVIDAALLLFRNRPDGPTKFLVETYRQRLSNLRFLISVPAFAIVIIFMPFFSKLKSMIPLFNDFTWDPAFVAWDRAIFFGYDAWELLQPIFGYPLITAGMAVLYHAWTLLIYAGTLFFLFYSAGQSIRREYLVGFFLIWTIIGGAMATMLASVGPCFVGPILGDPTFDAQMAYLNEANEQVPILTLHVQEILLGWYNAGERGLGSGITAMPSMHVSMAMLFWLAIRRVSRFAGHFFFAFLIIIWIGSVHLAYHYAVDGLVSIIATAFVWKLSIAIVAAWDAFIAGRDQATLRTNTVPAE</sequence>
<organism evidence="3 4">
    <name type="scientific">Altererythrobacter lutimaris</name>
    <dbReference type="NCBI Taxonomy" id="2743979"/>
    <lineage>
        <taxon>Bacteria</taxon>
        <taxon>Pseudomonadati</taxon>
        <taxon>Pseudomonadota</taxon>
        <taxon>Alphaproteobacteria</taxon>
        <taxon>Sphingomonadales</taxon>
        <taxon>Erythrobacteraceae</taxon>
        <taxon>Altererythrobacter</taxon>
    </lineage>
</organism>
<feature type="transmembrane region" description="Helical" evidence="1">
    <location>
        <begin position="101"/>
        <end position="121"/>
    </location>
</feature>
<evidence type="ECO:0000313" key="3">
    <source>
        <dbReference type="EMBL" id="NVE94423.1"/>
    </source>
</evidence>
<protein>
    <submittedName>
        <fullName evidence="3">Phosphatase PAP2 family protein</fullName>
    </submittedName>
</protein>
<evidence type="ECO:0000313" key="4">
    <source>
        <dbReference type="Proteomes" id="UP000546031"/>
    </source>
</evidence>
<dbReference type="RefSeq" id="WP_176272703.1">
    <property type="nucleotide sequence ID" value="NZ_JABWTA010000001.1"/>
</dbReference>
<keyword evidence="1" id="KW-0472">Membrane</keyword>
<feature type="transmembrane region" description="Helical" evidence="1">
    <location>
        <begin position="273"/>
        <end position="294"/>
    </location>
</feature>
<name>A0A850H962_9SPHN</name>
<evidence type="ECO:0000256" key="1">
    <source>
        <dbReference type="SAM" id="Phobius"/>
    </source>
</evidence>
<dbReference type="AlphaFoldDB" id="A0A850H962"/>
<feature type="transmembrane region" description="Helical" evidence="1">
    <location>
        <begin position="161"/>
        <end position="189"/>
    </location>
</feature>
<feature type="transmembrane region" description="Helical" evidence="1">
    <location>
        <begin position="328"/>
        <end position="352"/>
    </location>
</feature>
<feature type="transmembrane region" description="Helical" evidence="1">
    <location>
        <begin position="201"/>
        <end position="223"/>
    </location>
</feature>
<dbReference type="Proteomes" id="UP000546031">
    <property type="component" value="Unassembled WGS sequence"/>
</dbReference>
<feature type="domain" description="Inositolphosphotransferase Aur1/Ipt1" evidence="2">
    <location>
        <begin position="140"/>
        <end position="337"/>
    </location>
</feature>
<dbReference type="GO" id="GO:0016020">
    <property type="term" value="C:membrane"/>
    <property type="evidence" value="ECO:0007669"/>
    <property type="project" value="UniProtKB-SubCell"/>
</dbReference>
<proteinExistence type="predicted"/>
<feature type="transmembrane region" description="Helical" evidence="1">
    <location>
        <begin position="301"/>
        <end position="322"/>
    </location>
</feature>
<evidence type="ECO:0000259" key="2">
    <source>
        <dbReference type="Pfam" id="PF14378"/>
    </source>
</evidence>
<dbReference type="InterPro" id="IPR026841">
    <property type="entry name" value="Aur1/Ipt1"/>
</dbReference>
<feature type="transmembrane region" description="Helical" evidence="1">
    <location>
        <begin position="27"/>
        <end position="50"/>
    </location>
</feature>
<gene>
    <name evidence="3" type="ORF">HUO12_05865</name>
</gene>
<reference evidence="3 4" key="1">
    <citation type="submission" date="2020-06" db="EMBL/GenBank/DDBJ databases">
        <title>Altererythrobacter lutimaris sp. nov., a marine bacterium isolated from a tidal flat.</title>
        <authorList>
            <person name="Kim D."/>
            <person name="Yoo Y."/>
            <person name="Kim J.-J."/>
        </authorList>
    </citation>
    <scope>NUCLEOTIDE SEQUENCE [LARGE SCALE GENOMIC DNA]</scope>
    <source>
        <strain evidence="3 4">JGD-16</strain>
    </source>
</reference>
<feature type="transmembrane region" description="Helical" evidence="1">
    <location>
        <begin position="62"/>
        <end position="80"/>
    </location>
</feature>
<keyword evidence="1" id="KW-0812">Transmembrane</keyword>
<dbReference type="EMBL" id="JABWTA010000001">
    <property type="protein sequence ID" value="NVE94423.1"/>
    <property type="molecule type" value="Genomic_DNA"/>
</dbReference>
<keyword evidence="1" id="KW-1133">Transmembrane helix</keyword>
<comment type="caution">
    <text evidence="3">The sequence shown here is derived from an EMBL/GenBank/DDBJ whole genome shotgun (WGS) entry which is preliminary data.</text>
</comment>
<accession>A0A850H962</accession>
<keyword evidence="4" id="KW-1185">Reference proteome</keyword>
<dbReference type="Pfam" id="PF14378">
    <property type="entry name" value="PAP2_3"/>
    <property type="match status" value="1"/>
</dbReference>